<dbReference type="AlphaFoldDB" id="A0A1R4H5Y0"/>
<dbReference type="RefSeq" id="WP_087146599.1">
    <property type="nucleotide sequence ID" value="NZ_FUKJ01000147.1"/>
</dbReference>
<gene>
    <name evidence="5" type="ORF">CRENPOLYSF2_2300007</name>
</gene>
<keyword evidence="1" id="KW-0540">Nuclease</keyword>
<dbReference type="GO" id="GO:0004519">
    <property type="term" value="F:endonuclease activity"/>
    <property type="evidence" value="ECO:0007669"/>
    <property type="project" value="UniProtKB-KW"/>
</dbReference>
<reference evidence="6" key="1">
    <citation type="submission" date="2017-02" db="EMBL/GenBank/DDBJ databases">
        <authorList>
            <person name="Daims H."/>
        </authorList>
    </citation>
    <scope>NUCLEOTIDE SEQUENCE [LARGE SCALE GENOMIC DNA]</scope>
</reference>
<dbReference type="PANTHER" id="PTHR12302:SF3">
    <property type="entry name" value="SERINE_THREONINE-PROTEIN KINASE 31"/>
    <property type="match status" value="1"/>
</dbReference>
<organism evidence="5 6">
    <name type="scientific">Crenothrix polyspora</name>
    <dbReference type="NCBI Taxonomy" id="360316"/>
    <lineage>
        <taxon>Bacteria</taxon>
        <taxon>Pseudomonadati</taxon>
        <taxon>Pseudomonadota</taxon>
        <taxon>Gammaproteobacteria</taxon>
        <taxon>Methylococcales</taxon>
        <taxon>Crenotrichaceae</taxon>
        <taxon>Crenothrix</taxon>
    </lineage>
</organism>
<dbReference type="Pfam" id="PF00565">
    <property type="entry name" value="SNase"/>
    <property type="match status" value="1"/>
</dbReference>
<dbReference type="SMART" id="SM00318">
    <property type="entry name" value="SNc"/>
    <property type="match status" value="1"/>
</dbReference>
<evidence type="ECO:0000256" key="1">
    <source>
        <dbReference type="ARBA" id="ARBA00022722"/>
    </source>
</evidence>
<evidence type="ECO:0000256" key="3">
    <source>
        <dbReference type="ARBA" id="ARBA00022801"/>
    </source>
</evidence>
<dbReference type="Proteomes" id="UP000195442">
    <property type="component" value="Unassembled WGS sequence"/>
</dbReference>
<keyword evidence="6" id="KW-1185">Reference proteome</keyword>
<keyword evidence="3" id="KW-0378">Hydrolase</keyword>
<feature type="domain" description="TNase-like" evidence="4">
    <location>
        <begin position="53"/>
        <end position="182"/>
    </location>
</feature>
<evidence type="ECO:0000313" key="6">
    <source>
        <dbReference type="Proteomes" id="UP000195442"/>
    </source>
</evidence>
<evidence type="ECO:0000313" key="5">
    <source>
        <dbReference type="EMBL" id="SJM91577.1"/>
    </source>
</evidence>
<dbReference type="InterPro" id="IPR035437">
    <property type="entry name" value="SNase_OB-fold_sf"/>
</dbReference>
<dbReference type="PROSITE" id="PS50830">
    <property type="entry name" value="TNASE_3"/>
    <property type="match status" value="1"/>
</dbReference>
<dbReference type="GO" id="GO:0016787">
    <property type="term" value="F:hydrolase activity"/>
    <property type="evidence" value="ECO:0007669"/>
    <property type="project" value="UniProtKB-KW"/>
</dbReference>
<keyword evidence="2" id="KW-0255">Endonuclease</keyword>
<protein>
    <submittedName>
        <fullName evidence="5">Nuclease (SNase domain-containing protein)</fullName>
    </submittedName>
</protein>
<dbReference type="PANTHER" id="PTHR12302">
    <property type="entry name" value="EBNA2 BINDING PROTEIN P100"/>
    <property type="match status" value="1"/>
</dbReference>
<dbReference type="Pfam" id="PF13511">
    <property type="entry name" value="DUF4124"/>
    <property type="match status" value="1"/>
</dbReference>
<dbReference type="Gene3D" id="2.40.50.90">
    <property type="match status" value="1"/>
</dbReference>
<evidence type="ECO:0000256" key="2">
    <source>
        <dbReference type="ARBA" id="ARBA00022759"/>
    </source>
</evidence>
<dbReference type="OrthoDB" id="7062774at2"/>
<accession>A0A1R4H5Y0</accession>
<dbReference type="InterPro" id="IPR025392">
    <property type="entry name" value="DUF4124"/>
</dbReference>
<dbReference type="InterPro" id="IPR016071">
    <property type="entry name" value="Staphylococal_nuclease_OB-fold"/>
</dbReference>
<sequence>MTILFTHLKILVVLLCLPLLANAEIYEWKDAEGHKHFSDRPHPDAKKITVKPGYSYQIIKTVYDGDTVVLEDGRKIRLLGINTPEVRHRDKQADAGGDEAKQWLINKLQNTKIRLQTDEELTDKYKRTLGHLFTENKEHINLELVKAGLAEVSIYPPNLLYTTELLAAQHQAEQAKIGIWQRPEYAVQPVSSLTEAGHTGWTRLAGKVSNVRNTRKSVYLEFSDKFVARIERKWLFLFPDVNNYLGKNLEVRGWLNRNRGRFSMLIRHPSAIVSMK</sequence>
<proteinExistence type="predicted"/>
<evidence type="ECO:0000259" key="4">
    <source>
        <dbReference type="PROSITE" id="PS50830"/>
    </source>
</evidence>
<name>A0A1R4H5Y0_9GAMM</name>
<dbReference type="EMBL" id="FUKJ01000147">
    <property type="protein sequence ID" value="SJM91577.1"/>
    <property type="molecule type" value="Genomic_DNA"/>
</dbReference>
<dbReference type="SUPFAM" id="SSF50199">
    <property type="entry name" value="Staphylococcal nuclease"/>
    <property type="match status" value="1"/>
</dbReference>